<dbReference type="EC" id="2.4.2.2" evidence="3"/>
<dbReference type="InterPro" id="IPR011051">
    <property type="entry name" value="RmlC_Cupin_sf"/>
</dbReference>
<comment type="catalytic activity">
    <reaction evidence="3">
        <text>uridine + phosphate = alpha-D-ribose 1-phosphate + uracil</text>
        <dbReference type="Rhea" id="RHEA:24388"/>
        <dbReference type="ChEBI" id="CHEBI:16704"/>
        <dbReference type="ChEBI" id="CHEBI:17568"/>
        <dbReference type="ChEBI" id="CHEBI:43474"/>
        <dbReference type="ChEBI" id="CHEBI:57720"/>
        <dbReference type="EC" id="2.4.2.2"/>
    </reaction>
</comment>
<dbReference type="RefSeq" id="WP_237486742.1">
    <property type="nucleotide sequence ID" value="NZ_CAKLCM010000003.1"/>
</dbReference>
<dbReference type="InterPro" id="IPR014710">
    <property type="entry name" value="RmlC-like_jellyroll"/>
</dbReference>
<protein>
    <recommendedName>
        <fullName evidence="3">Pyrimidine/purine nucleoside phosphorylase</fullName>
        <ecNumber evidence="3">2.4.2.1</ecNumber>
        <ecNumber evidence="3">2.4.2.2</ecNumber>
    </recommendedName>
    <alternativeName>
        <fullName evidence="3">Adenosine phosphorylase</fullName>
    </alternativeName>
    <alternativeName>
        <fullName evidence="3">Cytidine phosphorylase</fullName>
    </alternativeName>
    <alternativeName>
        <fullName evidence="3">Guanosine phosphorylase</fullName>
    </alternativeName>
    <alternativeName>
        <fullName evidence="3">Inosine phosphorylase</fullName>
    </alternativeName>
    <alternativeName>
        <fullName evidence="3">Thymidine phosphorylase</fullName>
    </alternativeName>
    <alternativeName>
        <fullName evidence="3">Uridine phosphorylase</fullName>
    </alternativeName>
    <alternativeName>
        <fullName evidence="3">Xanthosine phosphorylase</fullName>
    </alternativeName>
</protein>
<evidence type="ECO:0000256" key="3">
    <source>
        <dbReference type="HAMAP-Rule" id="MF_01537"/>
    </source>
</evidence>
<evidence type="ECO:0000313" key="5">
    <source>
        <dbReference type="Proteomes" id="UP000838160"/>
    </source>
</evidence>
<evidence type="ECO:0000256" key="1">
    <source>
        <dbReference type="ARBA" id="ARBA00022676"/>
    </source>
</evidence>
<evidence type="ECO:0000313" key="4">
    <source>
        <dbReference type="EMBL" id="CAH0530225.1"/>
    </source>
</evidence>
<sequence>MIKENSYFDAQVKSLAFRQDDGESSVGVMLPGTYQFGTGKPEKMTVVKGELIVKREGEQEWASFKAGDAFNVTGDSFFDVEVKVATAYLCEYL</sequence>
<dbReference type="EMBL" id="CAKLCM010000003">
    <property type="protein sequence ID" value="CAH0530225.1"/>
    <property type="molecule type" value="Genomic_DNA"/>
</dbReference>
<dbReference type="GO" id="GO:0016154">
    <property type="term" value="F:pyrimidine-nucleoside phosphorylase activity"/>
    <property type="evidence" value="ECO:0007669"/>
    <property type="project" value="UniProtKB-EC"/>
</dbReference>
<accession>A0ABM8ZNV6</accession>
<dbReference type="InterPro" id="IPR009664">
    <property type="entry name" value="Ppnp"/>
</dbReference>
<comment type="catalytic activity">
    <reaction evidence="3">
        <text>cytidine + phosphate = cytosine + alpha-D-ribose 1-phosphate</text>
        <dbReference type="Rhea" id="RHEA:52540"/>
        <dbReference type="ChEBI" id="CHEBI:16040"/>
        <dbReference type="ChEBI" id="CHEBI:17562"/>
        <dbReference type="ChEBI" id="CHEBI:43474"/>
        <dbReference type="ChEBI" id="CHEBI:57720"/>
        <dbReference type="EC" id="2.4.2.2"/>
    </reaction>
</comment>
<comment type="catalytic activity">
    <reaction evidence="3">
        <text>adenosine + phosphate = alpha-D-ribose 1-phosphate + adenine</text>
        <dbReference type="Rhea" id="RHEA:27642"/>
        <dbReference type="ChEBI" id="CHEBI:16335"/>
        <dbReference type="ChEBI" id="CHEBI:16708"/>
        <dbReference type="ChEBI" id="CHEBI:43474"/>
        <dbReference type="ChEBI" id="CHEBI:57720"/>
        <dbReference type="EC" id="2.4.2.1"/>
    </reaction>
</comment>
<comment type="catalytic activity">
    <reaction evidence="3">
        <text>xanthosine + phosphate = alpha-D-ribose 1-phosphate + xanthine</text>
        <dbReference type="Rhea" id="RHEA:27638"/>
        <dbReference type="ChEBI" id="CHEBI:17712"/>
        <dbReference type="ChEBI" id="CHEBI:18107"/>
        <dbReference type="ChEBI" id="CHEBI:43474"/>
        <dbReference type="ChEBI" id="CHEBI:57720"/>
        <dbReference type="EC" id="2.4.2.1"/>
    </reaction>
</comment>
<comment type="caution">
    <text evidence="4">The sequence shown here is derived from an EMBL/GenBank/DDBJ whole genome shotgun (WGS) entry which is preliminary data.</text>
</comment>
<dbReference type="Proteomes" id="UP000838160">
    <property type="component" value="Unassembled WGS sequence"/>
</dbReference>
<organism evidence="4 5">
    <name type="scientific">Vibrio hippocampi</name>
    <dbReference type="NCBI Taxonomy" id="654686"/>
    <lineage>
        <taxon>Bacteria</taxon>
        <taxon>Pseudomonadati</taxon>
        <taxon>Pseudomonadota</taxon>
        <taxon>Gammaproteobacteria</taxon>
        <taxon>Vibrionales</taxon>
        <taxon>Vibrionaceae</taxon>
        <taxon>Vibrio</taxon>
    </lineage>
</organism>
<dbReference type="SUPFAM" id="SSF51182">
    <property type="entry name" value="RmlC-like cupins"/>
    <property type="match status" value="1"/>
</dbReference>
<comment type="catalytic activity">
    <reaction evidence="3">
        <text>a purine D-ribonucleoside + phosphate = a purine nucleobase + alpha-D-ribose 1-phosphate</text>
        <dbReference type="Rhea" id="RHEA:19805"/>
        <dbReference type="ChEBI" id="CHEBI:26386"/>
        <dbReference type="ChEBI" id="CHEBI:43474"/>
        <dbReference type="ChEBI" id="CHEBI:57720"/>
        <dbReference type="ChEBI" id="CHEBI:142355"/>
        <dbReference type="EC" id="2.4.2.1"/>
    </reaction>
</comment>
<dbReference type="Gene3D" id="2.60.120.10">
    <property type="entry name" value="Jelly Rolls"/>
    <property type="match status" value="1"/>
</dbReference>
<comment type="catalytic activity">
    <reaction evidence="3">
        <text>thymidine + phosphate = 2-deoxy-alpha-D-ribose 1-phosphate + thymine</text>
        <dbReference type="Rhea" id="RHEA:16037"/>
        <dbReference type="ChEBI" id="CHEBI:17748"/>
        <dbReference type="ChEBI" id="CHEBI:17821"/>
        <dbReference type="ChEBI" id="CHEBI:43474"/>
        <dbReference type="ChEBI" id="CHEBI:57259"/>
        <dbReference type="EC" id="2.4.2.2"/>
    </reaction>
</comment>
<gene>
    <name evidence="3 4" type="primary">ppnP</name>
    <name evidence="4" type="ORF">VHP8226_03909</name>
</gene>
<dbReference type="HAMAP" id="MF_01537">
    <property type="entry name" value="Nucleos_phosphorylase_PpnP"/>
    <property type="match status" value="1"/>
</dbReference>
<name>A0ABM8ZNV6_9VIBR</name>
<keyword evidence="5" id="KW-1185">Reference proteome</keyword>
<evidence type="ECO:0000256" key="2">
    <source>
        <dbReference type="ARBA" id="ARBA00022679"/>
    </source>
</evidence>
<comment type="catalytic activity">
    <reaction evidence="3">
        <text>guanosine + phosphate = alpha-D-ribose 1-phosphate + guanine</text>
        <dbReference type="Rhea" id="RHEA:13233"/>
        <dbReference type="ChEBI" id="CHEBI:16235"/>
        <dbReference type="ChEBI" id="CHEBI:16750"/>
        <dbReference type="ChEBI" id="CHEBI:43474"/>
        <dbReference type="ChEBI" id="CHEBI:57720"/>
        <dbReference type="EC" id="2.4.2.1"/>
    </reaction>
</comment>
<keyword evidence="2 3" id="KW-0808">Transferase</keyword>
<keyword evidence="1 3" id="KW-0328">Glycosyltransferase</keyword>
<dbReference type="PANTHER" id="PTHR36540:SF1">
    <property type="entry name" value="PYRIMIDINE_PURINE NUCLEOSIDE PHOSPHORYLASE"/>
    <property type="match status" value="1"/>
</dbReference>
<dbReference type="EC" id="2.4.2.1" evidence="3"/>
<proteinExistence type="inferred from homology"/>
<comment type="function">
    <text evidence="3">Catalyzes the phosphorolysis of diverse nucleosides, yielding D-ribose 1-phosphate and the respective free bases. Can use uridine, adenosine, guanosine, cytidine, thymidine, inosine and xanthosine as substrates. Also catalyzes the reverse reactions.</text>
</comment>
<comment type="catalytic activity">
    <reaction evidence="3">
        <text>inosine + phosphate = alpha-D-ribose 1-phosphate + hypoxanthine</text>
        <dbReference type="Rhea" id="RHEA:27646"/>
        <dbReference type="ChEBI" id="CHEBI:17368"/>
        <dbReference type="ChEBI" id="CHEBI:17596"/>
        <dbReference type="ChEBI" id="CHEBI:43474"/>
        <dbReference type="ChEBI" id="CHEBI:57720"/>
        <dbReference type="EC" id="2.4.2.1"/>
    </reaction>
</comment>
<reference evidence="4" key="1">
    <citation type="submission" date="2021-12" db="EMBL/GenBank/DDBJ databases">
        <authorList>
            <person name="Rodrigo-Torres L."/>
            <person name="Arahal R. D."/>
            <person name="Lucena T."/>
        </authorList>
    </citation>
    <scope>NUCLEOTIDE SEQUENCE</scope>
    <source>
        <strain evidence="4">CECT 8226</strain>
    </source>
</reference>
<comment type="similarity">
    <text evidence="3">Belongs to the nucleoside phosphorylase PpnP family.</text>
</comment>
<dbReference type="Pfam" id="PF06865">
    <property type="entry name" value="Ppnp"/>
    <property type="match status" value="1"/>
</dbReference>
<dbReference type="PANTHER" id="PTHR36540">
    <property type="entry name" value="PYRIMIDINE/PURINE NUCLEOSIDE PHOSPHORYLASE"/>
    <property type="match status" value="1"/>
</dbReference>